<evidence type="ECO:0000313" key="3">
    <source>
        <dbReference type="Proteomes" id="UP000655443"/>
    </source>
</evidence>
<name>A0A918YIH1_9ACTN</name>
<accession>A0A918YIH1</accession>
<keyword evidence="3" id="KW-1185">Reference proteome</keyword>
<sequence>MARIAVITAPNIGYRNTGMLTVDLAFAGLCRRMDVQTDTVWYTLHPPETVPLRACARDTAFPFRFRPLTEHLDVLRGHDAVVFWGDFLHTRHYLAQDATNRLLDFGLARDRDAARTLLHRALLLADQPDELLDRTLSYGGTVLHNTQSDYEDKEYGSLFSRLMTRSHRVWMRDPLSAAKIAQLRADRTTDHFGADAALLCHPGDLGRLPTTSWSEEVPRGGAIGVFLGARTPVPAWLPGFCQGLSERLGAPLEWLPWFDRDIPSRAAHIPTRPGDHTIGDLLHILSRYRLVVTDTYHLCVNAWGAGTPVMCVGAPEPRPRTDDDYLTLSQVKKHVFHMTYDAADFYVSTLPGTREDREDRADRLVRLVEGGGADAVARRIRGHADRSGIAFTEALTALLGTGR</sequence>
<protein>
    <recommendedName>
        <fullName evidence="1">Polysaccharide pyruvyl transferase domain-containing protein</fullName>
    </recommendedName>
</protein>
<reference evidence="2" key="2">
    <citation type="submission" date="2020-09" db="EMBL/GenBank/DDBJ databases">
        <authorList>
            <person name="Sun Q."/>
            <person name="Ohkuma M."/>
        </authorList>
    </citation>
    <scope>NUCLEOTIDE SEQUENCE</scope>
    <source>
        <strain evidence="2">JCM 4714</strain>
    </source>
</reference>
<proteinExistence type="predicted"/>
<dbReference type="Proteomes" id="UP000655443">
    <property type="component" value="Unassembled WGS sequence"/>
</dbReference>
<dbReference type="EMBL" id="BMVG01000008">
    <property type="protein sequence ID" value="GHE05074.1"/>
    <property type="molecule type" value="Genomic_DNA"/>
</dbReference>
<dbReference type="AlphaFoldDB" id="A0A918YIH1"/>
<comment type="caution">
    <text evidence="2">The sequence shown here is derived from an EMBL/GenBank/DDBJ whole genome shotgun (WGS) entry which is preliminary data.</text>
</comment>
<evidence type="ECO:0000313" key="2">
    <source>
        <dbReference type="EMBL" id="GHE05074.1"/>
    </source>
</evidence>
<evidence type="ECO:0000259" key="1">
    <source>
        <dbReference type="Pfam" id="PF04230"/>
    </source>
</evidence>
<dbReference type="RefSeq" id="WP_189954110.1">
    <property type="nucleotide sequence ID" value="NZ_BMVG01000008.1"/>
</dbReference>
<reference evidence="2" key="1">
    <citation type="journal article" date="2014" name="Int. J. Syst. Evol. Microbiol.">
        <title>Complete genome sequence of Corynebacterium casei LMG S-19264T (=DSM 44701T), isolated from a smear-ripened cheese.</title>
        <authorList>
            <consortium name="US DOE Joint Genome Institute (JGI-PGF)"/>
            <person name="Walter F."/>
            <person name="Albersmeier A."/>
            <person name="Kalinowski J."/>
            <person name="Ruckert C."/>
        </authorList>
    </citation>
    <scope>NUCLEOTIDE SEQUENCE</scope>
    <source>
        <strain evidence="2">JCM 4714</strain>
    </source>
</reference>
<organism evidence="2 3">
    <name type="scientific">Streptomyces alanosinicus</name>
    <dbReference type="NCBI Taxonomy" id="68171"/>
    <lineage>
        <taxon>Bacteria</taxon>
        <taxon>Bacillati</taxon>
        <taxon>Actinomycetota</taxon>
        <taxon>Actinomycetes</taxon>
        <taxon>Kitasatosporales</taxon>
        <taxon>Streptomycetaceae</taxon>
        <taxon>Streptomyces</taxon>
    </lineage>
</organism>
<dbReference type="InterPro" id="IPR007345">
    <property type="entry name" value="Polysacch_pyruvyl_Trfase"/>
</dbReference>
<dbReference type="Pfam" id="PF04230">
    <property type="entry name" value="PS_pyruv_trans"/>
    <property type="match status" value="1"/>
</dbReference>
<gene>
    <name evidence="2" type="ORF">GCM10010339_39360</name>
</gene>
<feature type="domain" description="Polysaccharide pyruvyl transferase" evidence="1">
    <location>
        <begin position="41"/>
        <end position="313"/>
    </location>
</feature>